<evidence type="ECO:0000313" key="2">
    <source>
        <dbReference type="EMBL" id="ORC61725.1"/>
    </source>
</evidence>
<dbReference type="AlphaFoldDB" id="A0A1X0NBU7"/>
<organism evidence="2 3">
    <name type="scientific">Pseudomonas floridensis</name>
    <dbReference type="NCBI Taxonomy" id="1958950"/>
    <lineage>
        <taxon>Bacteria</taxon>
        <taxon>Pseudomonadati</taxon>
        <taxon>Pseudomonadota</taxon>
        <taxon>Gammaproteobacteria</taxon>
        <taxon>Pseudomonadales</taxon>
        <taxon>Pseudomonadaceae</taxon>
        <taxon>Pseudomonas</taxon>
    </lineage>
</organism>
<gene>
    <name evidence="2" type="ORF">BZK31_02120</name>
</gene>
<feature type="region of interest" description="Disordered" evidence="1">
    <location>
        <begin position="26"/>
        <end position="57"/>
    </location>
</feature>
<accession>A0A1X0NBU7</accession>
<evidence type="ECO:0000256" key="1">
    <source>
        <dbReference type="SAM" id="MobiDB-lite"/>
    </source>
</evidence>
<protein>
    <submittedName>
        <fullName evidence="2">Uncharacterized protein</fullName>
    </submittedName>
</protein>
<comment type="caution">
    <text evidence="2">The sequence shown here is derived from an EMBL/GenBank/DDBJ whole genome shotgun (WGS) entry which is preliminary data.</text>
</comment>
<reference evidence="3" key="1">
    <citation type="submission" date="2017-02" db="EMBL/GenBank/DDBJ databases">
        <title>Pseudomonas floridae sp. nov., a novel pathogenic bacterial species isolated from tomato.</title>
        <authorList>
            <person name="Timilsina S."/>
            <person name="Vallad G.E."/>
            <person name="Jones J.B."/>
        </authorList>
    </citation>
    <scope>NUCLEOTIDE SEQUENCE [LARGE SCALE GENOMIC DNA]</scope>
    <source>
        <strain evidence="3">GEV388</strain>
    </source>
</reference>
<dbReference type="RefSeq" id="WP_083181093.1">
    <property type="nucleotide sequence ID" value="NZ_CBCRZR010000017.1"/>
</dbReference>
<sequence>MATYEVRLSIAEIEGDDTPEVIVEFWNSELPNKRPDKKKSNAEQPGEEQSAKKGDTEFTAFVTAPAKGAPYDTVKSKADVDGNQKTDAADDEILLELVNAFMKMDLSIKS</sequence>
<evidence type="ECO:0000313" key="3">
    <source>
        <dbReference type="Proteomes" id="UP000192815"/>
    </source>
</evidence>
<dbReference type="Proteomes" id="UP000192815">
    <property type="component" value="Unassembled WGS sequence"/>
</dbReference>
<feature type="compositionally biased region" description="Basic and acidic residues" evidence="1">
    <location>
        <begin position="31"/>
        <end position="41"/>
    </location>
</feature>
<proteinExistence type="predicted"/>
<dbReference type="OrthoDB" id="6971257at2"/>
<dbReference type="EMBL" id="MUIO01000007">
    <property type="protein sequence ID" value="ORC61725.1"/>
    <property type="molecule type" value="Genomic_DNA"/>
</dbReference>
<name>A0A1X0NBU7_9PSED</name>
<keyword evidence="3" id="KW-1185">Reference proteome</keyword>